<feature type="non-terminal residue" evidence="3">
    <location>
        <position position="181"/>
    </location>
</feature>
<evidence type="ECO:0000256" key="1">
    <source>
        <dbReference type="SAM" id="Phobius"/>
    </source>
</evidence>
<evidence type="ECO:0000259" key="2">
    <source>
        <dbReference type="Pfam" id="PF05569"/>
    </source>
</evidence>
<reference evidence="3" key="1">
    <citation type="journal article" date="2013" name="Environ. Microbiol.">
        <title>Microbiota from the distal guts of lean and obese adolescents exhibit partial functional redundancy besides clear differences in community structure.</title>
        <authorList>
            <person name="Ferrer M."/>
            <person name="Ruiz A."/>
            <person name="Lanza F."/>
            <person name="Haange S.B."/>
            <person name="Oberbach A."/>
            <person name="Till H."/>
            <person name="Bargiela R."/>
            <person name="Campoy C."/>
            <person name="Segura M.T."/>
            <person name="Richter M."/>
            <person name="von Bergen M."/>
            <person name="Seifert J."/>
            <person name="Suarez A."/>
        </authorList>
    </citation>
    <scope>NUCLEOTIDE SEQUENCE</scope>
</reference>
<dbReference type="Pfam" id="PF05569">
    <property type="entry name" value="Peptidase_M56"/>
    <property type="match status" value="1"/>
</dbReference>
<sequence>ELPAQALPGAAGSAPLPGSMFNIWVALAAIWAAGVVVLLVRAAAGYCRLRRMVTLACKTPDGCYTCAAVATPFTLGVLRPRIYMPQSLHGSPRRAVLLHERTHIRRGDPITKPLYYLAACLHWWNPLAWLAFRQFEEYMELACDEAAIGTAPAAERADYCESILRFATVRQMPGALAFGQG</sequence>
<feature type="transmembrane region" description="Helical" evidence="1">
    <location>
        <begin position="23"/>
        <end position="44"/>
    </location>
</feature>
<organism evidence="3">
    <name type="scientific">human gut metagenome</name>
    <dbReference type="NCBI Taxonomy" id="408170"/>
    <lineage>
        <taxon>unclassified sequences</taxon>
        <taxon>metagenomes</taxon>
        <taxon>organismal metagenomes</taxon>
    </lineage>
</organism>
<comment type="caution">
    <text evidence="3">The sequence shown here is derived from an EMBL/GenBank/DDBJ whole genome shotgun (WGS) entry which is preliminary data.</text>
</comment>
<keyword evidence="1" id="KW-0472">Membrane</keyword>
<dbReference type="PANTHER" id="PTHR34978:SF3">
    <property type="entry name" value="SLR0241 PROTEIN"/>
    <property type="match status" value="1"/>
</dbReference>
<dbReference type="AlphaFoldDB" id="K1TLE5"/>
<dbReference type="EMBL" id="AJWY01005121">
    <property type="protein sequence ID" value="EKC70498.1"/>
    <property type="molecule type" value="Genomic_DNA"/>
</dbReference>
<feature type="domain" description="Peptidase M56" evidence="2">
    <location>
        <begin position="22"/>
        <end position="172"/>
    </location>
</feature>
<gene>
    <name evidence="3" type="ORF">LEA_07752</name>
</gene>
<feature type="non-terminal residue" evidence="3">
    <location>
        <position position="1"/>
    </location>
</feature>
<dbReference type="InterPro" id="IPR008756">
    <property type="entry name" value="Peptidase_M56"/>
</dbReference>
<protein>
    <submittedName>
        <fullName evidence="3">Peptidase M56, BlaR1</fullName>
    </submittedName>
</protein>
<evidence type="ECO:0000313" key="3">
    <source>
        <dbReference type="EMBL" id="EKC70498.1"/>
    </source>
</evidence>
<keyword evidence="1" id="KW-1133">Transmembrane helix</keyword>
<dbReference type="PANTHER" id="PTHR34978">
    <property type="entry name" value="POSSIBLE SENSOR-TRANSDUCER PROTEIN BLAR"/>
    <property type="match status" value="1"/>
</dbReference>
<proteinExistence type="predicted"/>
<dbReference type="InterPro" id="IPR052173">
    <property type="entry name" value="Beta-lactam_resp_regulator"/>
</dbReference>
<keyword evidence="1" id="KW-0812">Transmembrane</keyword>
<name>K1TLE5_9ZZZZ</name>
<dbReference type="CDD" id="cd07341">
    <property type="entry name" value="M56_BlaR1_MecR1_like"/>
    <property type="match status" value="1"/>
</dbReference>
<accession>K1TLE5</accession>